<dbReference type="Gene3D" id="1.10.3210.10">
    <property type="entry name" value="Hypothetical protein af1432"/>
    <property type="match status" value="1"/>
</dbReference>
<accession>A0A0B7IU57</accession>
<proteinExistence type="predicted"/>
<dbReference type="RefSeq" id="WP_042008304.1">
    <property type="nucleotide sequence ID" value="NZ_CDOL01000234.1"/>
</dbReference>
<dbReference type="AlphaFoldDB" id="A0A0B7IU57"/>
<dbReference type="EMBL" id="CDOL01000234">
    <property type="protein sequence ID" value="CEN53483.1"/>
    <property type="molecule type" value="Genomic_DNA"/>
</dbReference>
<dbReference type="SUPFAM" id="SSF109604">
    <property type="entry name" value="HD-domain/PDEase-like"/>
    <property type="match status" value="1"/>
</dbReference>
<protein>
    <recommendedName>
        <fullName evidence="3">Phosphohydrolase</fullName>
    </recommendedName>
</protein>
<organism evidence="1 2">
    <name type="scientific">Capnocytophaga canis</name>
    <dbReference type="NCBI Taxonomy" id="1848903"/>
    <lineage>
        <taxon>Bacteria</taxon>
        <taxon>Pseudomonadati</taxon>
        <taxon>Bacteroidota</taxon>
        <taxon>Flavobacteriia</taxon>
        <taxon>Flavobacteriales</taxon>
        <taxon>Flavobacteriaceae</taxon>
        <taxon>Capnocytophaga</taxon>
    </lineage>
</organism>
<evidence type="ECO:0008006" key="3">
    <source>
        <dbReference type="Google" id="ProtNLM"/>
    </source>
</evidence>
<evidence type="ECO:0000313" key="2">
    <source>
        <dbReference type="Proteomes" id="UP000038200"/>
    </source>
</evidence>
<gene>
    <name evidence="1" type="ORF">CCAND93_450021</name>
</gene>
<name>A0A0B7IU57_9FLAO</name>
<sequence length="139" mass="16242">METALQIVIKAHANQTDKAGRPYIFHLLRVSEKGQTQTEKICGLLHDLIEDTDWTFEQLQQEGFSDEIIQVLKCVTKQQGENYDDFINRIAQNSIAIRVKLNDLEDNMNITRLSHLTEKDLQRLNKYLKAYHFLKSKTH</sequence>
<reference evidence="1 2" key="1">
    <citation type="submission" date="2015-01" db="EMBL/GenBank/DDBJ databases">
        <authorList>
            <person name="Xiang T."/>
            <person name="Song Y."/>
            <person name="Huang L."/>
            <person name="Wang B."/>
            <person name="Wu P."/>
        </authorList>
    </citation>
    <scope>NUCLEOTIDE SEQUENCE [LARGE SCALE GENOMIC DNA]</scope>
    <source>
        <strain evidence="1 2">CcD93</strain>
    </source>
</reference>
<dbReference type="OrthoDB" id="9802385at2"/>
<dbReference type="Proteomes" id="UP000038200">
    <property type="component" value="Unassembled WGS sequence"/>
</dbReference>
<evidence type="ECO:0000313" key="1">
    <source>
        <dbReference type="EMBL" id="CEN53483.1"/>
    </source>
</evidence>